<gene>
    <name evidence="8" type="ORF">G2W53_011791</name>
</gene>
<feature type="compositionally biased region" description="Polar residues" evidence="6">
    <location>
        <begin position="1"/>
        <end position="14"/>
    </location>
</feature>
<sequence>MSGSETGLMTSSELFNMGLPKSPAPSQPVLQNIHLGYSVDGRTAEFKQLAPASPLTFLSSGSNAVSGTDGGEAPGFNFNTGSEPLKRKRGRPRKYGPDGSMPLGSAFKLPIMAVNQCSEGSALPTSLKKVRGRPTGSSKKQHLELLGSAGVGFTPHVITVKAGEGRFEILSLSGSFLLSENRNQRSRTGGLRVSLSGPDGRVLGGGVAGLLTAASPVQAVVESFIADGGKESKSASQMEVLSASQNLPPARHHGVLIVNRQVDLGAHLTRVQEPAITTVIFKAFHDLVVSVDPESDYISDDFIIWKERKREIKGAFLHDVRIVFLLVDSAISNYKRKCIVHQTPIAPIVEAPVTINQLLLRKRR</sequence>
<dbReference type="PROSITE" id="PS51742">
    <property type="entry name" value="PPC"/>
    <property type="match status" value="1"/>
</dbReference>
<evidence type="ECO:0000313" key="8">
    <source>
        <dbReference type="EMBL" id="KAF7829458.1"/>
    </source>
</evidence>
<accession>A0A834WQ89</accession>
<dbReference type="Gene3D" id="3.30.1330.80">
    <property type="entry name" value="Hypothetical protein, similar to alpha- acetolactate decarboxylase, domain 2"/>
    <property type="match status" value="1"/>
</dbReference>
<keyword evidence="4 5" id="KW-0539">Nucleus</keyword>
<feature type="region of interest" description="Disordered" evidence="6">
    <location>
        <begin position="66"/>
        <end position="101"/>
    </location>
</feature>
<comment type="domain">
    <text evidence="5">The PPC domain mediates interactions between AHL proteins.</text>
</comment>
<evidence type="ECO:0000256" key="4">
    <source>
        <dbReference type="ARBA" id="ARBA00023242"/>
    </source>
</evidence>
<dbReference type="AlphaFoldDB" id="A0A834WQ89"/>
<dbReference type="InterPro" id="IPR005175">
    <property type="entry name" value="PPC_dom"/>
</dbReference>
<comment type="caution">
    <text evidence="8">The sequence shown here is derived from an EMBL/GenBank/DDBJ whole genome shotgun (WGS) entry which is preliminary data.</text>
</comment>
<evidence type="ECO:0000256" key="1">
    <source>
        <dbReference type="ARBA" id="ARBA00023015"/>
    </source>
</evidence>
<dbReference type="SUPFAM" id="SSF117856">
    <property type="entry name" value="AF0104/ALDC/Ptd012-like"/>
    <property type="match status" value="1"/>
</dbReference>
<evidence type="ECO:0000256" key="3">
    <source>
        <dbReference type="ARBA" id="ARBA00023163"/>
    </source>
</evidence>
<feature type="domain" description="PPC" evidence="7">
    <location>
        <begin position="107"/>
        <end position="246"/>
    </location>
</feature>
<evidence type="ECO:0000256" key="5">
    <source>
        <dbReference type="RuleBase" id="RU367031"/>
    </source>
</evidence>
<dbReference type="Proteomes" id="UP000634136">
    <property type="component" value="Unassembled WGS sequence"/>
</dbReference>
<dbReference type="GO" id="GO:0005634">
    <property type="term" value="C:nucleus"/>
    <property type="evidence" value="ECO:0007669"/>
    <property type="project" value="UniProtKB-SubCell"/>
</dbReference>
<dbReference type="OrthoDB" id="1750003at2759"/>
<evidence type="ECO:0000259" key="7">
    <source>
        <dbReference type="PROSITE" id="PS51742"/>
    </source>
</evidence>
<dbReference type="EMBL" id="JAAIUW010000005">
    <property type="protein sequence ID" value="KAF7829458.1"/>
    <property type="molecule type" value="Genomic_DNA"/>
</dbReference>
<dbReference type="PANTHER" id="PTHR31500">
    <property type="entry name" value="AT-HOOK MOTIF NUCLEAR-LOCALIZED PROTEIN 9"/>
    <property type="match status" value="1"/>
</dbReference>
<dbReference type="GO" id="GO:0003680">
    <property type="term" value="F:minor groove of adenine-thymine-rich DNA binding"/>
    <property type="evidence" value="ECO:0007669"/>
    <property type="project" value="UniProtKB-UniRule"/>
</dbReference>
<feature type="region of interest" description="Disordered" evidence="6">
    <location>
        <begin position="1"/>
        <end position="25"/>
    </location>
</feature>
<evidence type="ECO:0000256" key="2">
    <source>
        <dbReference type="ARBA" id="ARBA00023125"/>
    </source>
</evidence>
<dbReference type="Pfam" id="PF03479">
    <property type="entry name" value="PCC"/>
    <property type="match status" value="1"/>
</dbReference>
<keyword evidence="3 5" id="KW-0804">Transcription</keyword>
<name>A0A834WQ89_9FABA</name>
<keyword evidence="1 5" id="KW-0805">Transcription regulation</keyword>
<comment type="subcellular location">
    <subcellularLocation>
        <location evidence="5">Nucleus</location>
    </subcellularLocation>
</comment>
<comment type="function">
    <text evidence="5">Transcription factor that specifically binds AT-rich DNA sequences related to the nuclear matrix attachment regions (MARs).</text>
</comment>
<proteinExistence type="predicted"/>
<reference evidence="8" key="1">
    <citation type="submission" date="2020-09" db="EMBL/GenBank/DDBJ databases">
        <title>Genome-Enabled Discovery of Anthraquinone Biosynthesis in Senna tora.</title>
        <authorList>
            <person name="Kang S.-H."/>
            <person name="Pandey R.P."/>
            <person name="Lee C.-M."/>
            <person name="Sim J.-S."/>
            <person name="Jeong J.-T."/>
            <person name="Choi B.-S."/>
            <person name="Jung M."/>
            <person name="Ginzburg D."/>
            <person name="Zhao K."/>
            <person name="Won S.Y."/>
            <person name="Oh T.-J."/>
            <person name="Yu Y."/>
            <person name="Kim N.-H."/>
            <person name="Lee O.R."/>
            <person name="Lee T.-H."/>
            <person name="Bashyal P."/>
            <person name="Kim T.-S."/>
            <person name="Lee W.-H."/>
            <person name="Kawkins C."/>
            <person name="Kim C.-K."/>
            <person name="Kim J.S."/>
            <person name="Ahn B.O."/>
            <person name="Rhee S.Y."/>
            <person name="Sohng J.K."/>
        </authorList>
    </citation>
    <scope>NUCLEOTIDE SEQUENCE</scope>
    <source>
        <tissue evidence="8">Leaf</tissue>
    </source>
</reference>
<dbReference type="InterPro" id="IPR039605">
    <property type="entry name" value="AHL"/>
</dbReference>
<evidence type="ECO:0000256" key="6">
    <source>
        <dbReference type="SAM" id="MobiDB-lite"/>
    </source>
</evidence>
<keyword evidence="2 5" id="KW-0238">DNA-binding</keyword>
<keyword evidence="9" id="KW-1185">Reference proteome</keyword>
<evidence type="ECO:0000313" key="9">
    <source>
        <dbReference type="Proteomes" id="UP000634136"/>
    </source>
</evidence>
<organism evidence="8 9">
    <name type="scientific">Senna tora</name>
    <dbReference type="NCBI Taxonomy" id="362788"/>
    <lineage>
        <taxon>Eukaryota</taxon>
        <taxon>Viridiplantae</taxon>
        <taxon>Streptophyta</taxon>
        <taxon>Embryophyta</taxon>
        <taxon>Tracheophyta</taxon>
        <taxon>Spermatophyta</taxon>
        <taxon>Magnoliopsida</taxon>
        <taxon>eudicotyledons</taxon>
        <taxon>Gunneridae</taxon>
        <taxon>Pentapetalae</taxon>
        <taxon>rosids</taxon>
        <taxon>fabids</taxon>
        <taxon>Fabales</taxon>
        <taxon>Fabaceae</taxon>
        <taxon>Caesalpinioideae</taxon>
        <taxon>Cassia clade</taxon>
        <taxon>Senna</taxon>
    </lineage>
</organism>
<dbReference type="PANTHER" id="PTHR31500:SF57">
    <property type="entry name" value="AT-HOOK MOTIF NUCLEAR-LOCALIZED PROTEIN 10"/>
    <property type="match status" value="1"/>
</dbReference>
<protein>
    <recommendedName>
        <fullName evidence="5">AT-hook motif nuclear-localized protein</fullName>
    </recommendedName>
</protein>